<sequence length="74" mass="8612">MWSPSCSLKIRWMKWVDPVWFLACWARTSNRKDRARATTPTPPCVTFPLSLRVARRPWLNTPSCSGESELRTSM</sequence>
<proteinExistence type="predicted"/>
<accession>A0A0E9XY51</accession>
<reference evidence="1" key="2">
    <citation type="journal article" date="2015" name="Fish Shellfish Immunol.">
        <title>Early steps in the European eel (Anguilla anguilla)-Vibrio vulnificus interaction in the gills: Role of the RtxA13 toxin.</title>
        <authorList>
            <person name="Callol A."/>
            <person name="Pajuelo D."/>
            <person name="Ebbesson L."/>
            <person name="Teles M."/>
            <person name="MacKenzie S."/>
            <person name="Amaro C."/>
        </authorList>
    </citation>
    <scope>NUCLEOTIDE SEQUENCE</scope>
</reference>
<dbReference type="EMBL" id="GBXM01001246">
    <property type="protein sequence ID" value="JAI07332.1"/>
    <property type="molecule type" value="Transcribed_RNA"/>
</dbReference>
<protein>
    <submittedName>
        <fullName evidence="1">Uncharacterized protein</fullName>
    </submittedName>
</protein>
<name>A0A0E9XY51_ANGAN</name>
<reference evidence="1" key="1">
    <citation type="submission" date="2014-11" db="EMBL/GenBank/DDBJ databases">
        <authorList>
            <person name="Amaro Gonzalez C."/>
        </authorList>
    </citation>
    <scope>NUCLEOTIDE SEQUENCE</scope>
</reference>
<dbReference type="AlphaFoldDB" id="A0A0E9XY51"/>
<evidence type="ECO:0000313" key="1">
    <source>
        <dbReference type="EMBL" id="JAI07332.1"/>
    </source>
</evidence>
<organism evidence="1">
    <name type="scientific">Anguilla anguilla</name>
    <name type="common">European freshwater eel</name>
    <name type="synonym">Muraena anguilla</name>
    <dbReference type="NCBI Taxonomy" id="7936"/>
    <lineage>
        <taxon>Eukaryota</taxon>
        <taxon>Metazoa</taxon>
        <taxon>Chordata</taxon>
        <taxon>Craniata</taxon>
        <taxon>Vertebrata</taxon>
        <taxon>Euteleostomi</taxon>
        <taxon>Actinopterygii</taxon>
        <taxon>Neopterygii</taxon>
        <taxon>Teleostei</taxon>
        <taxon>Anguilliformes</taxon>
        <taxon>Anguillidae</taxon>
        <taxon>Anguilla</taxon>
    </lineage>
</organism>